<feature type="compositionally biased region" description="Basic and acidic residues" evidence="2">
    <location>
        <begin position="908"/>
        <end position="919"/>
    </location>
</feature>
<dbReference type="RefSeq" id="XP_020129601.1">
    <property type="nucleotide sequence ID" value="XM_020274287.1"/>
</dbReference>
<name>A0A1J9S103_9PEZI</name>
<evidence type="ECO:0000313" key="4">
    <source>
        <dbReference type="Proteomes" id="UP000183809"/>
    </source>
</evidence>
<feature type="compositionally biased region" description="Basic and acidic residues" evidence="2">
    <location>
        <begin position="422"/>
        <end position="436"/>
    </location>
</feature>
<evidence type="ECO:0000256" key="2">
    <source>
        <dbReference type="SAM" id="MobiDB-lite"/>
    </source>
</evidence>
<feature type="region of interest" description="Disordered" evidence="2">
    <location>
        <begin position="832"/>
        <end position="930"/>
    </location>
</feature>
<gene>
    <name evidence="3" type="ORF">BKCO1_3100015</name>
</gene>
<organism evidence="3 4">
    <name type="scientific">Diplodia corticola</name>
    <dbReference type="NCBI Taxonomy" id="236234"/>
    <lineage>
        <taxon>Eukaryota</taxon>
        <taxon>Fungi</taxon>
        <taxon>Dikarya</taxon>
        <taxon>Ascomycota</taxon>
        <taxon>Pezizomycotina</taxon>
        <taxon>Dothideomycetes</taxon>
        <taxon>Dothideomycetes incertae sedis</taxon>
        <taxon>Botryosphaeriales</taxon>
        <taxon>Botryosphaeriaceae</taxon>
        <taxon>Diplodia</taxon>
    </lineage>
</organism>
<dbReference type="AlphaFoldDB" id="A0A1J9S103"/>
<evidence type="ECO:0000313" key="3">
    <source>
        <dbReference type="EMBL" id="OJD33341.1"/>
    </source>
</evidence>
<reference evidence="3 4" key="1">
    <citation type="submission" date="2016-10" db="EMBL/GenBank/DDBJ databases">
        <title>Proteomics and genomics reveal pathogen-plant mechanisms compatible with a hemibiotrophic lifestyle of Diplodia corticola.</title>
        <authorList>
            <person name="Fernandes I."/>
            <person name="De Jonge R."/>
            <person name="Van De Peer Y."/>
            <person name="Devreese B."/>
            <person name="Alves A."/>
            <person name="Esteves A.C."/>
        </authorList>
    </citation>
    <scope>NUCLEOTIDE SEQUENCE [LARGE SCALE GENOMIC DNA]</scope>
    <source>
        <strain evidence="3 4">CBS 112549</strain>
    </source>
</reference>
<keyword evidence="1" id="KW-0175">Coiled coil</keyword>
<feature type="compositionally biased region" description="Polar residues" evidence="2">
    <location>
        <begin position="840"/>
        <end position="855"/>
    </location>
</feature>
<protein>
    <submittedName>
        <fullName evidence="3">Uncharacterized protein</fullName>
    </submittedName>
</protein>
<dbReference type="GeneID" id="31014548"/>
<feature type="compositionally biased region" description="Polar residues" evidence="2">
    <location>
        <begin position="77"/>
        <end position="87"/>
    </location>
</feature>
<feature type="region of interest" description="Disordered" evidence="2">
    <location>
        <begin position="1"/>
        <end position="99"/>
    </location>
</feature>
<dbReference type="EMBL" id="MNUE01000031">
    <property type="protein sequence ID" value="OJD33341.1"/>
    <property type="molecule type" value="Genomic_DNA"/>
</dbReference>
<comment type="caution">
    <text evidence="3">The sequence shown here is derived from an EMBL/GenBank/DDBJ whole genome shotgun (WGS) entry which is preliminary data.</text>
</comment>
<evidence type="ECO:0000256" key="1">
    <source>
        <dbReference type="SAM" id="Coils"/>
    </source>
</evidence>
<feature type="compositionally biased region" description="Low complexity" evidence="2">
    <location>
        <begin position="920"/>
        <end position="929"/>
    </location>
</feature>
<keyword evidence="4" id="KW-1185">Reference proteome</keyword>
<feature type="compositionally biased region" description="Basic and acidic residues" evidence="2">
    <location>
        <begin position="132"/>
        <end position="147"/>
    </location>
</feature>
<feature type="compositionally biased region" description="Polar residues" evidence="2">
    <location>
        <begin position="866"/>
        <end position="880"/>
    </location>
</feature>
<proteinExistence type="predicted"/>
<accession>A0A1J9S103</accession>
<dbReference type="Proteomes" id="UP000183809">
    <property type="component" value="Unassembled WGS sequence"/>
</dbReference>
<feature type="compositionally biased region" description="Low complexity" evidence="2">
    <location>
        <begin position="49"/>
        <end position="58"/>
    </location>
</feature>
<feature type="region of interest" description="Disordered" evidence="2">
    <location>
        <begin position="404"/>
        <end position="436"/>
    </location>
</feature>
<feature type="region of interest" description="Disordered" evidence="2">
    <location>
        <begin position="132"/>
        <end position="172"/>
    </location>
</feature>
<feature type="coiled-coil region" evidence="1">
    <location>
        <begin position="752"/>
        <end position="782"/>
    </location>
</feature>
<dbReference type="OrthoDB" id="10475324at2759"/>
<sequence>MDFAFANMAFAGEQPQQHSSHEPSAKPPKPARRADNTSNTMERQEPRRVPSSVYSRSVNQESASTYWTAEAPPSANPMLTQHQSKAQPLSPPVGPRMANPDARLALSGGAFREEHAQIDDMIRHLTCKDEQGDASLHDDHGTDHETGDDVPSPMLPTPKGGKKGHRDMSDRSLRSLVPTKATLELVEHIVRIAWDGNLQDRLCEVALAIHKDLRGCFHNNPITHETANRATQIVGEINLTVNCWLGQMRALQEAIRKIDVKRDTPNFMQLHKDVHGKEIKKFRLMLSPIPTQLGAECNAKIAGLMYRLFYDEVRDPFQHEMNAKPSPSASEQIIMSYFMQLGKQLVKVQMAAEHLNSATLTCWEQWTAMSAEIAKHAALMHSKSPAAVALRAKGAVARVFNHGKRRSGGTKTVPARSSTSRGRVEISKPIPRPEPRRGAVRDTLVVIPTHPLDATGELDEDERQLIREKIASAPSTPLTPHFNPHERNRGFGCGTVQAGQSSPPVVQDGLRWYERCRPEYERSRPSYVPFENAEFEETGYGNPFLSVSSNNPNEETTDDVPEYFHHRPGAPSLSDQIPSDYDLFARSSSLAPECTPRNTYEEGYASHDENAYNGNDARLFENFSQYAADHHDRAAAEYGQQEEEPQHIHNMNIPPHHHGRLRRVVSSPVPSSGRPSIEGVSSYGTLTAVHKTNPFKPDANHYPERNEIWNRAMTLRRLEGGPPAEPPEIFEPTPAMYAVQRGVERKRELDRRQKQGRVVQELRREERRLEREIDDIRSAKGKERAGMRSPYHGGGYGDGGSSGAYGDGLGIGSAGHFATAGHNREKMALRESMSVGGSSGASNYSGVPRSSSLRRSASVGCHSGVPSRSGSRQSGKYNNNGAVVVGASRRRRRSSGSSSGTYGPAQSRSREHDRSEQRQQRLLPPIQQEFSGIFRDSEGHLVEGNMRDGYRYVDEEHIIDSYTRLESAGYYDDEQYDYNNEGSCHEYTESLTPLVQRTESLDPLCQPRVPNEAENPDLFGDVDHEMYATDEEEPWRRV</sequence>